<dbReference type="AlphaFoldDB" id="A0A0A9EHN5"/>
<proteinExistence type="predicted"/>
<name>A0A0A9EHN5_ARUDO</name>
<protein>
    <submittedName>
        <fullName evidence="1">SAE2</fullName>
    </submittedName>
</protein>
<organism evidence="1">
    <name type="scientific">Arundo donax</name>
    <name type="common">Giant reed</name>
    <name type="synonym">Donax arundinaceus</name>
    <dbReference type="NCBI Taxonomy" id="35708"/>
    <lineage>
        <taxon>Eukaryota</taxon>
        <taxon>Viridiplantae</taxon>
        <taxon>Streptophyta</taxon>
        <taxon>Embryophyta</taxon>
        <taxon>Tracheophyta</taxon>
        <taxon>Spermatophyta</taxon>
        <taxon>Magnoliopsida</taxon>
        <taxon>Liliopsida</taxon>
        <taxon>Poales</taxon>
        <taxon>Poaceae</taxon>
        <taxon>PACMAD clade</taxon>
        <taxon>Arundinoideae</taxon>
        <taxon>Arundineae</taxon>
        <taxon>Arundo</taxon>
    </lineage>
</organism>
<accession>A0A0A9EHN5</accession>
<reference evidence="1" key="2">
    <citation type="journal article" date="2015" name="Data Brief">
        <title>Shoot transcriptome of the giant reed, Arundo donax.</title>
        <authorList>
            <person name="Barrero R.A."/>
            <person name="Guerrero F.D."/>
            <person name="Moolhuijzen P."/>
            <person name="Goolsby J.A."/>
            <person name="Tidwell J."/>
            <person name="Bellgard S.E."/>
            <person name="Bellgard M.I."/>
        </authorList>
    </citation>
    <scope>NUCLEOTIDE SEQUENCE</scope>
    <source>
        <tissue evidence="1">Shoot tissue taken approximately 20 cm above the soil surface</tissue>
    </source>
</reference>
<evidence type="ECO:0000313" key="1">
    <source>
        <dbReference type="EMBL" id="JAD95542.1"/>
    </source>
</evidence>
<sequence length="98" mass="10744">MFPATPFASKRLCCGIPKEEALMLAAAVTNSTANWSSLSKVSFPISFSLFSKNNFKASKNTFELSARLHISCGFLRPRDAIADDSCSAFLLSREQPFC</sequence>
<dbReference type="EMBL" id="GBRH01202353">
    <property type="protein sequence ID" value="JAD95542.1"/>
    <property type="molecule type" value="Transcribed_RNA"/>
</dbReference>
<reference evidence="1" key="1">
    <citation type="submission" date="2014-09" db="EMBL/GenBank/DDBJ databases">
        <authorList>
            <person name="Magalhaes I.L.F."/>
            <person name="Oliveira U."/>
            <person name="Santos F.R."/>
            <person name="Vidigal T.H.D.A."/>
            <person name="Brescovit A.D."/>
            <person name="Santos A.J."/>
        </authorList>
    </citation>
    <scope>NUCLEOTIDE SEQUENCE</scope>
    <source>
        <tissue evidence="1">Shoot tissue taken approximately 20 cm above the soil surface</tissue>
    </source>
</reference>